<organism evidence="7 8">
    <name type="scientific">Terrabacter terrae</name>
    <dbReference type="NCBI Taxonomy" id="318434"/>
    <lineage>
        <taxon>Bacteria</taxon>
        <taxon>Bacillati</taxon>
        <taxon>Actinomycetota</taxon>
        <taxon>Actinomycetes</taxon>
        <taxon>Micrococcales</taxon>
        <taxon>Intrasporangiaceae</taxon>
        <taxon>Terrabacter</taxon>
    </lineage>
</organism>
<keyword evidence="3" id="KW-0547">Nucleotide-binding</keyword>
<comment type="caution">
    <text evidence="7">The sequence shown here is derived from an EMBL/GenBank/DDBJ whole genome shotgun (WGS) entry which is preliminary data.</text>
</comment>
<reference evidence="8" key="1">
    <citation type="journal article" date="2019" name="Int. J. Syst. Evol. Microbiol.">
        <title>The Global Catalogue of Microorganisms (GCM) 10K type strain sequencing project: providing services to taxonomists for standard genome sequencing and annotation.</title>
        <authorList>
            <consortium name="The Broad Institute Genomics Platform"/>
            <consortium name="The Broad Institute Genome Sequencing Center for Infectious Disease"/>
            <person name="Wu L."/>
            <person name="Ma J."/>
        </authorList>
    </citation>
    <scope>NUCLEOTIDE SEQUENCE [LARGE SCALE GENOMIC DNA]</scope>
    <source>
        <strain evidence="8">JCM 14283</strain>
    </source>
</reference>
<evidence type="ECO:0000256" key="2">
    <source>
        <dbReference type="ARBA" id="ARBA00022679"/>
    </source>
</evidence>
<keyword evidence="4" id="KW-0418">Kinase</keyword>
<dbReference type="RefSeq" id="WP_343995299.1">
    <property type="nucleotide sequence ID" value="NZ_BAAANB010000228.1"/>
</dbReference>
<evidence type="ECO:0000259" key="6">
    <source>
        <dbReference type="Pfam" id="PF00294"/>
    </source>
</evidence>
<evidence type="ECO:0000256" key="4">
    <source>
        <dbReference type="ARBA" id="ARBA00022777"/>
    </source>
</evidence>
<dbReference type="Gene3D" id="3.40.1190.20">
    <property type="match status" value="1"/>
</dbReference>
<comment type="similarity">
    <text evidence="1">Belongs to the carbohydrate kinase PfkB family.</text>
</comment>
<protein>
    <submittedName>
        <fullName evidence="7">2-dehydro-3-deoxygluconokinase</fullName>
    </submittedName>
</protein>
<dbReference type="PANTHER" id="PTHR43085">
    <property type="entry name" value="HEXOKINASE FAMILY MEMBER"/>
    <property type="match status" value="1"/>
</dbReference>
<gene>
    <name evidence="7" type="primary">kdgK</name>
    <name evidence="7" type="ORF">GCM10009740_40760</name>
</gene>
<evidence type="ECO:0000313" key="7">
    <source>
        <dbReference type="EMBL" id="GAA1506703.1"/>
    </source>
</evidence>
<keyword evidence="2" id="KW-0808">Transferase</keyword>
<name>A0ABP4KSM2_9MICO</name>
<evidence type="ECO:0000256" key="5">
    <source>
        <dbReference type="ARBA" id="ARBA00022840"/>
    </source>
</evidence>
<dbReference type="InterPro" id="IPR029056">
    <property type="entry name" value="Ribokinase-like"/>
</dbReference>
<keyword evidence="5" id="KW-0067">ATP-binding</keyword>
<dbReference type="SUPFAM" id="SSF53613">
    <property type="entry name" value="Ribokinase-like"/>
    <property type="match status" value="1"/>
</dbReference>
<sequence length="323" mass="33342">MTPSAVDVVTVGEGLVCLAPAGTQPLSEADTLEKSYGGAELNTAIGLSRLGIASQWVSRVGADSFGTELLRILAREGVGTDYVRTVPGRTTGLMVKERLDAEQVSVSYYRAESAMSTMSPSDLPTEPIAGARVVHLTGIGLALGGGAEAATRAALELCSDGDAITTFDPNYRQLLWGPDDARAAYTSVLPAIDHLLCNEREARLITGAADVPEAASALAALGPSTVVVKRGPRGAFALIDGIEYDVPASQVVAPVDTVGAGDAFNAGWIFGVLKSLPAVVALRAAAWVAARVVEHPGDYAGFPTYQMLMSGLGTEAPAMRVGS</sequence>
<evidence type="ECO:0000256" key="3">
    <source>
        <dbReference type="ARBA" id="ARBA00022741"/>
    </source>
</evidence>
<dbReference type="Pfam" id="PF00294">
    <property type="entry name" value="PfkB"/>
    <property type="match status" value="1"/>
</dbReference>
<dbReference type="CDD" id="cd01166">
    <property type="entry name" value="KdgK"/>
    <property type="match status" value="1"/>
</dbReference>
<keyword evidence="8" id="KW-1185">Reference proteome</keyword>
<dbReference type="PANTHER" id="PTHR43085:SF1">
    <property type="entry name" value="PSEUDOURIDINE KINASE-RELATED"/>
    <property type="match status" value="1"/>
</dbReference>
<evidence type="ECO:0000256" key="1">
    <source>
        <dbReference type="ARBA" id="ARBA00010688"/>
    </source>
</evidence>
<accession>A0ABP4KSM2</accession>
<dbReference type="EMBL" id="BAAANB010000228">
    <property type="protein sequence ID" value="GAA1506703.1"/>
    <property type="molecule type" value="Genomic_DNA"/>
</dbReference>
<proteinExistence type="inferred from homology"/>
<dbReference type="PRINTS" id="PR00990">
    <property type="entry name" value="RIBOKINASE"/>
</dbReference>
<dbReference type="InterPro" id="IPR011611">
    <property type="entry name" value="PfkB_dom"/>
</dbReference>
<dbReference type="InterPro" id="IPR050306">
    <property type="entry name" value="PfkB_Carbo_kinase"/>
</dbReference>
<feature type="domain" description="Carbohydrate kinase PfkB" evidence="6">
    <location>
        <begin position="20"/>
        <end position="304"/>
    </location>
</feature>
<dbReference type="InterPro" id="IPR002139">
    <property type="entry name" value="Ribo/fructo_kinase"/>
</dbReference>
<dbReference type="Proteomes" id="UP001501285">
    <property type="component" value="Unassembled WGS sequence"/>
</dbReference>
<evidence type="ECO:0000313" key="8">
    <source>
        <dbReference type="Proteomes" id="UP001501285"/>
    </source>
</evidence>